<dbReference type="SUPFAM" id="SSF52172">
    <property type="entry name" value="CheY-like"/>
    <property type="match status" value="1"/>
</dbReference>
<feature type="modified residue" description="4-aspartylphosphate" evidence="6">
    <location>
        <position position="55"/>
    </location>
</feature>
<dbReference type="Gene3D" id="2.40.50.1020">
    <property type="entry name" value="LytTr DNA-binding domain"/>
    <property type="match status" value="1"/>
</dbReference>
<dbReference type="InterPro" id="IPR039420">
    <property type="entry name" value="WalR-like"/>
</dbReference>
<evidence type="ECO:0000256" key="3">
    <source>
        <dbReference type="ARBA" id="ARBA00023015"/>
    </source>
</evidence>
<dbReference type="Proteomes" id="UP001595616">
    <property type="component" value="Unassembled WGS sequence"/>
</dbReference>
<keyword evidence="1 6" id="KW-0597">Phosphoprotein</keyword>
<dbReference type="PANTHER" id="PTHR48111:SF1">
    <property type="entry name" value="TWO-COMPONENT RESPONSE REGULATOR ORR33"/>
    <property type="match status" value="1"/>
</dbReference>
<evidence type="ECO:0000256" key="1">
    <source>
        <dbReference type="ARBA" id="ARBA00022553"/>
    </source>
</evidence>
<reference evidence="9" key="1">
    <citation type="journal article" date="2019" name="Int. J. Syst. Evol. Microbiol.">
        <title>The Global Catalogue of Microorganisms (GCM) 10K type strain sequencing project: providing services to taxonomists for standard genome sequencing and annotation.</title>
        <authorList>
            <consortium name="The Broad Institute Genomics Platform"/>
            <consortium name="The Broad Institute Genome Sequencing Center for Infectious Disease"/>
            <person name="Wu L."/>
            <person name="Ma J."/>
        </authorList>
    </citation>
    <scope>NUCLEOTIDE SEQUENCE [LARGE SCALE GENOMIC DNA]</scope>
    <source>
        <strain evidence="9">CECT 7956</strain>
    </source>
</reference>
<evidence type="ECO:0000256" key="6">
    <source>
        <dbReference type="PROSITE-ProRule" id="PRU00169"/>
    </source>
</evidence>
<protein>
    <submittedName>
        <fullName evidence="8">Response regulator</fullName>
    </submittedName>
</protein>
<evidence type="ECO:0000313" key="9">
    <source>
        <dbReference type="Proteomes" id="UP001595616"/>
    </source>
</evidence>
<name>A0ABV7Z2B4_9BACT</name>
<dbReference type="InterPro" id="IPR007492">
    <property type="entry name" value="LytTR_DNA-bd_dom"/>
</dbReference>
<keyword evidence="5" id="KW-0804">Transcription</keyword>
<sequence>MKFLRILILEDCVIAGRDLKVTLTNTGHPPPRVCRTVDEAIRAVEFEQFDVALIDIDLNEKQTGIDFAHYVNENHKFPFIFLTSHDDDTNFQNAKETNPAAYLIKPFKVRELDLQLRLAFDNHNIEENHELSYNPFIFMPIQSGIKKINKHDVVYLHARQSLTDIYLTGKKMPERFSVNLGYLEQFFYEPKFVKISRSALINLDFMNEVFDGQVELNGLPLIIKLKVSANSDFLRLVKPIRRPK</sequence>
<dbReference type="SMART" id="SM00850">
    <property type="entry name" value="LytTR"/>
    <property type="match status" value="1"/>
</dbReference>
<evidence type="ECO:0000256" key="2">
    <source>
        <dbReference type="ARBA" id="ARBA00023012"/>
    </source>
</evidence>
<dbReference type="PANTHER" id="PTHR48111">
    <property type="entry name" value="REGULATOR OF RPOS"/>
    <property type="match status" value="1"/>
</dbReference>
<keyword evidence="9" id="KW-1185">Reference proteome</keyword>
<organism evidence="8 9">
    <name type="scientific">Lacihabitans lacunae</name>
    <dbReference type="NCBI Taxonomy" id="1028214"/>
    <lineage>
        <taxon>Bacteria</taxon>
        <taxon>Pseudomonadati</taxon>
        <taxon>Bacteroidota</taxon>
        <taxon>Cytophagia</taxon>
        <taxon>Cytophagales</taxon>
        <taxon>Leadbetterellaceae</taxon>
        <taxon>Lacihabitans</taxon>
    </lineage>
</organism>
<dbReference type="EMBL" id="JBHRYQ010000001">
    <property type="protein sequence ID" value="MFC3812832.1"/>
    <property type="molecule type" value="Genomic_DNA"/>
</dbReference>
<evidence type="ECO:0000256" key="5">
    <source>
        <dbReference type="ARBA" id="ARBA00023163"/>
    </source>
</evidence>
<gene>
    <name evidence="8" type="ORF">ACFOOI_19365</name>
</gene>
<dbReference type="InterPro" id="IPR011006">
    <property type="entry name" value="CheY-like_superfamily"/>
</dbReference>
<dbReference type="Pfam" id="PF00072">
    <property type="entry name" value="Response_reg"/>
    <property type="match status" value="1"/>
</dbReference>
<proteinExistence type="predicted"/>
<evidence type="ECO:0000256" key="4">
    <source>
        <dbReference type="ARBA" id="ARBA00023125"/>
    </source>
</evidence>
<evidence type="ECO:0000313" key="8">
    <source>
        <dbReference type="EMBL" id="MFC3812832.1"/>
    </source>
</evidence>
<keyword evidence="3" id="KW-0805">Transcription regulation</keyword>
<feature type="domain" description="Response regulatory" evidence="7">
    <location>
        <begin position="5"/>
        <end position="120"/>
    </location>
</feature>
<keyword evidence="4" id="KW-0238">DNA-binding</keyword>
<evidence type="ECO:0000259" key="7">
    <source>
        <dbReference type="PROSITE" id="PS50110"/>
    </source>
</evidence>
<comment type="caution">
    <text evidence="8">The sequence shown here is derived from an EMBL/GenBank/DDBJ whole genome shotgun (WGS) entry which is preliminary data.</text>
</comment>
<dbReference type="SMART" id="SM00448">
    <property type="entry name" value="REC"/>
    <property type="match status" value="1"/>
</dbReference>
<dbReference type="RefSeq" id="WP_379839738.1">
    <property type="nucleotide sequence ID" value="NZ_JBHRYQ010000001.1"/>
</dbReference>
<dbReference type="InterPro" id="IPR001789">
    <property type="entry name" value="Sig_transdc_resp-reg_receiver"/>
</dbReference>
<dbReference type="PROSITE" id="PS50110">
    <property type="entry name" value="RESPONSE_REGULATORY"/>
    <property type="match status" value="1"/>
</dbReference>
<accession>A0ABV7Z2B4</accession>
<dbReference type="Gene3D" id="3.40.50.2300">
    <property type="match status" value="1"/>
</dbReference>
<dbReference type="Pfam" id="PF04397">
    <property type="entry name" value="LytTR"/>
    <property type="match status" value="1"/>
</dbReference>
<keyword evidence="2" id="KW-0902">Two-component regulatory system</keyword>